<feature type="non-terminal residue" evidence="1">
    <location>
        <position position="1"/>
    </location>
</feature>
<name>A0AAV4XRR8_CAEEX</name>
<evidence type="ECO:0000313" key="2">
    <source>
        <dbReference type="Proteomes" id="UP001054945"/>
    </source>
</evidence>
<sequence length="95" mass="10684">NFGDLYTDYESIRDHHSLETVKKYADLAIAANAAEKEDNCFGRKGSQIMGEHLQRHSRNSPSCQTPSASFCFLLCHLIQAKLLQACEILCLTLRP</sequence>
<organism evidence="1 2">
    <name type="scientific">Caerostris extrusa</name>
    <name type="common">Bark spider</name>
    <name type="synonym">Caerostris bankana</name>
    <dbReference type="NCBI Taxonomy" id="172846"/>
    <lineage>
        <taxon>Eukaryota</taxon>
        <taxon>Metazoa</taxon>
        <taxon>Ecdysozoa</taxon>
        <taxon>Arthropoda</taxon>
        <taxon>Chelicerata</taxon>
        <taxon>Arachnida</taxon>
        <taxon>Araneae</taxon>
        <taxon>Araneomorphae</taxon>
        <taxon>Entelegynae</taxon>
        <taxon>Araneoidea</taxon>
        <taxon>Araneidae</taxon>
        <taxon>Caerostris</taxon>
    </lineage>
</organism>
<protein>
    <submittedName>
        <fullName evidence="1">Uncharacterized protein</fullName>
    </submittedName>
</protein>
<proteinExistence type="predicted"/>
<accession>A0AAV4XRR8</accession>
<reference evidence="1 2" key="1">
    <citation type="submission" date="2021-06" db="EMBL/GenBank/DDBJ databases">
        <title>Caerostris extrusa draft genome.</title>
        <authorList>
            <person name="Kono N."/>
            <person name="Arakawa K."/>
        </authorList>
    </citation>
    <scope>NUCLEOTIDE SEQUENCE [LARGE SCALE GENOMIC DNA]</scope>
</reference>
<dbReference type="EMBL" id="BPLR01018059">
    <property type="protein sequence ID" value="GIY96529.1"/>
    <property type="molecule type" value="Genomic_DNA"/>
</dbReference>
<gene>
    <name evidence="1" type="ORF">CEXT_727731</name>
</gene>
<evidence type="ECO:0000313" key="1">
    <source>
        <dbReference type="EMBL" id="GIY96529.1"/>
    </source>
</evidence>
<comment type="caution">
    <text evidence="1">The sequence shown here is derived from an EMBL/GenBank/DDBJ whole genome shotgun (WGS) entry which is preliminary data.</text>
</comment>
<keyword evidence="2" id="KW-1185">Reference proteome</keyword>
<dbReference type="AlphaFoldDB" id="A0AAV4XRR8"/>
<dbReference type="Proteomes" id="UP001054945">
    <property type="component" value="Unassembled WGS sequence"/>
</dbReference>